<organism evidence="2 3">
    <name type="scientific">Nannocystis punicea</name>
    <dbReference type="NCBI Taxonomy" id="2995304"/>
    <lineage>
        <taxon>Bacteria</taxon>
        <taxon>Pseudomonadati</taxon>
        <taxon>Myxococcota</taxon>
        <taxon>Polyangia</taxon>
        <taxon>Nannocystales</taxon>
        <taxon>Nannocystaceae</taxon>
        <taxon>Nannocystis</taxon>
    </lineage>
</organism>
<gene>
    <name evidence="2" type="ORF">O0S08_28900</name>
</gene>
<dbReference type="Proteomes" id="UP001164459">
    <property type="component" value="Chromosome"/>
</dbReference>
<dbReference type="PROSITE" id="PS51257">
    <property type="entry name" value="PROKAR_LIPOPROTEIN"/>
    <property type="match status" value="1"/>
</dbReference>
<sequence>MSPTIRLLGSCCIFFALGAACDEPASGQCPAEVPTRLWASPPDKVPELNAHLADVFEAADTVYFRWGRDPFEWGLYASDLCGDEVVRLDPDEALVDRFLMSRTADFGLVVFGYRRDDAAVVQLDRLEVAGIDVPVEVGRFVGEKLAGQAYPGVHAVYFTSTREPDGEQLPAAGVGSRPLTLWRLGSQPGDLLERQPGEFVHVDFTDPFIDQPLGAGPSLTLTDAGELHLYDLQGVEVAAIDQVRYAQLAPGGSRAVWQQLGDGEVEATFLRDLATGIDRELTANTHTAVSWGRVDSEQRETGTWHWVDDDFLGLVGPERTLVAVHDAAGATLDVPAHTRVLAASPHGFWLELSSDADETVAALWNPRDDELFEWYRQPSKYRLVRLPMIEGDEWHFLLDDQDNYNRGSWWRIDRTTGAWTKVLPALGVPFYELADGRFVTALENSDSLFARLAVVEPGTDHDTTIAEDIVSQFAYVPEYGVYYLDAVGDGLGLWFAPIPEAAAGARSLRAPGLRSGGRSLTAAPRDPSGLTSSAGAAPR</sequence>
<feature type="region of interest" description="Disordered" evidence="1">
    <location>
        <begin position="510"/>
        <end position="539"/>
    </location>
</feature>
<accession>A0ABY7GTK5</accession>
<reference evidence="2" key="1">
    <citation type="submission" date="2022-11" db="EMBL/GenBank/DDBJ databases">
        <title>Minimal conservation of predation-associated metabolite biosynthetic gene clusters underscores biosynthetic potential of Myxococcota including descriptions for ten novel species: Archangium lansinium sp. nov., Myxococcus landrumus sp. nov., Nannocystis bai.</title>
        <authorList>
            <person name="Ahearne A."/>
            <person name="Stevens C."/>
            <person name="Dowd S."/>
        </authorList>
    </citation>
    <scope>NUCLEOTIDE SEQUENCE</scope>
    <source>
        <strain evidence="2">Fl3</strain>
    </source>
</reference>
<proteinExistence type="predicted"/>
<keyword evidence="3" id="KW-1185">Reference proteome</keyword>
<feature type="compositionally biased region" description="Polar residues" evidence="1">
    <location>
        <begin position="529"/>
        <end position="539"/>
    </location>
</feature>
<evidence type="ECO:0000313" key="3">
    <source>
        <dbReference type="Proteomes" id="UP001164459"/>
    </source>
</evidence>
<evidence type="ECO:0000256" key="1">
    <source>
        <dbReference type="SAM" id="MobiDB-lite"/>
    </source>
</evidence>
<name>A0ABY7GTK5_9BACT</name>
<dbReference type="RefSeq" id="WP_269032564.1">
    <property type="nucleotide sequence ID" value="NZ_CP114040.1"/>
</dbReference>
<dbReference type="EMBL" id="CP114040">
    <property type="protein sequence ID" value="WAS90233.1"/>
    <property type="molecule type" value="Genomic_DNA"/>
</dbReference>
<evidence type="ECO:0000313" key="2">
    <source>
        <dbReference type="EMBL" id="WAS90233.1"/>
    </source>
</evidence>
<protein>
    <submittedName>
        <fullName evidence="2">Uncharacterized protein</fullName>
    </submittedName>
</protein>